<protein>
    <submittedName>
        <fullName evidence="1">Uncharacterized protein</fullName>
    </submittedName>
</protein>
<dbReference type="EMBL" id="CM042043">
    <property type="protein sequence ID" value="KAI3696057.1"/>
    <property type="molecule type" value="Genomic_DNA"/>
</dbReference>
<evidence type="ECO:0000313" key="2">
    <source>
        <dbReference type="Proteomes" id="UP001056120"/>
    </source>
</evidence>
<gene>
    <name evidence="1" type="ORF">L1987_79066</name>
</gene>
<sequence length="386" mass="43165">MSRCFPYPPPGYCRSGAAYEALIDSIKLQKETNKTKSESKKEKRAKKEKKEKRQKEKRNNEDEIRMQKNTTGEYPKVLQKASDFLEAQFKKTNATTELFEKSDLTEEHGPSISSHQPSYSSDSTQNSNKRKRDYDSLLPDSSTTHDARSNTPPSVPSFSNSDRSVVSSIRFNAVPATSGRENRAQTTTICDPNMSHFGRIQSAQNFAKPALQSTRPQPPLISSFGRQVAPRIVSRNIDEQELHSGRQQQLAPSHCGLPNSVTSKPNTSAAGKKPNNDIVLPRNDGDQSLKKQKEDPQKVGPTQFDKKILKKHTKYEKLVGSWLPPVFQAHLPDDGGEDWLSGSKTSKSSVSKVEVETCRQLVVPWQPCARFLAEADIHALPFTVPF</sequence>
<reference evidence="2" key="1">
    <citation type="journal article" date="2022" name="Mol. Ecol. Resour.">
        <title>The genomes of chicory, endive, great burdock and yacon provide insights into Asteraceae palaeo-polyploidization history and plant inulin production.</title>
        <authorList>
            <person name="Fan W."/>
            <person name="Wang S."/>
            <person name="Wang H."/>
            <person name="Wang A."/>
            <person name="Jiang F."/>
            <person name="Liu H."/>
            <person name="Zhao H."/>
            <person name="Xu D."/>
            <person name="Zhang Y."/>
        </authorList>
    </citation>
    <scope>NUCLEOTIDE SEQUENCE [LARGE SCALE GENOMIC DNA]</scope>
    <source>
        <strain evidence="2">cv. Yunnan</strain>
    </source>
</reference>
<keyword evidence="2" id="KW-1185">Reference proteome</keyword>
<reference evidence="1 2" key="2">
    <citation type="journal article" date="2022" name="Mol. Ecol. Resour.">
        <title>The genomes of chicory, endive, great burdock and yacon provide insights into Asteraceae paleo-polyploidization history and plant inulin production.</title>
        <authorList>
            <person name="Fan W."/>
            <person name="Wang S."/>
            <person name="Wang H."/>
            <person name="Wang A."/>
            <person name="Jiang F."/>
            <person name="Liu H."/>
            <person name="Zhao H."/>
            <person name="Xu D."/>
            <person name="Zhang Y."/>
        </authorList>
    </citation>
    <scope>NUCLEOTIDE SEQUENCE [LARGE SCALE GENOMIC DNA]</scope>
    <source>
        <strain evidence="2">cv. Yunnan</strain>
        <tissue evidence="1">Leaves</tissue>
    </source>
</reference>
<comment type="caution">
    <text evidence="1">The sequence shown here is derived from an EMBL/GenBank/DDBJ whole genome shotgun (WGS) entry which is preliminary data.</text>
</comment>
<organism evidence="1 2">
    <name type="scientific">Smallanthus sonchifolius</name>
    <dbReference type="NCBI Taxonomy" id="185202"/>
    <lineage>
        <taxon>Eukaryota</taxon>
        <taxon>Viridiplantae</taxon>
        <taxon>Streptophyta</taxon>
        <taxon>Embryophyta</taxon>
        <taxon>Tracheophyta</taxon>
        <taxon>Spermatophyta</taxon>
        <taxon>Magnoliopsida</taxon>
        <taxon>eudicotyledons</taxon>
        <taxon>Gunneridae</taxon>
        <taxon>Pentapetalae</taxon>
        <taxon>asterids</taxon>
        <taxon>campanulids</taxon>
        <taxon>Asterales</taxon>
        <taxon>Asteraceae</taxon>
        <taxon>Asteroideae</taxon>
        <taxon>Heliantheae alliance</taxon>
        <taxon>Millerieae</taxon>
        <taxon>Smallanthus</taxon>
    </lineage>
</organism>
<evidence type="ECO:0000313" key="1">
    <source>
        <dbReference type="EMBL" id="KAI3696057.1"/>
    </source>
</evidence>
<name>A0ACB8ZEN5_9ASTR</name>
<proteinExistence type="predicted"/>
<accession>A0ACB8ZEN5</accession>
<dbReference type="Proteomes" id="UP001056120">
    <property type="component" value="Linkage Group LG26"/>
</dbReference>